<protein>
    <submittedName>
        <fullName evidence="1">Uncharacterized protein</fullName>
    </submittedName>
</protein>
<reference evidence="1" key="1">
    <citation type="journal article" date="2015" name="Nature">
        <title>Complex archaea that bridge the gap between prokaryotes and eukaryotes.</title>
        <authorList>
            <person name="Spang A."/>
            <person name="Saw J.H."/>
            <person name="Jorgensen S.L."/>
            <person name="Zaremba-Niedzwiedzka K."/>
            <person name="Martijn J."/>
            <person name="Lind A.E."/>
            <person name="van Eijk R."/>
            <person name="Schleper C."/>
            <person name="Guy L."/>
            <person name="Ettema T.J."/>
        </authorList>
    </citation>
    <scope>NUCLEOTIDE SEQUENCE</scope>
</reference>
<name>A0A0F9SDP5_9ZZZZ</name>
<comment type="caution">
    <text evidence="1">The sequence shown here is derived from an EMBL/GenBank/DDBJ whole genome shotgun (WGS) entry which is preliminary data.</text>
</comment>
<evidence type="ECO:0000313" key="1">
    <source>
        <dbReference type="EMBL" id="KKN60412.1"/>
    </source>
</evidence>
<sequence>MIIEELSDDALVEPPALPADKLTLREHYKKVQIIVACNNYEDMKWRCTWCLTLDRHVPVAYSRGGGRFCSEECRDGFAAHQATLSHEVTGKEIIEDEE</sequence>
<gene>
    <name evidence="1" type="ORF">LCGC14_0532460</name>
</gene>
<dbReference type="AlphaFoldDB" id="A0A0F9SDP5"/>
<accession>A0A0F9SDP5</accession>
<organism evidence="1">
    <name type="scientific">marine sediment metagenome</name>
    <dbReference type="NCBI Taxonomy" id="412755"/>
    <lineage>
        <taxon>unclassified sequences</taxon>
        <taxon>metagenomes</taxon>
        <taxon>ecological metagenomes</taxon>
    </lineage>
</organism>
<proteinExistence type="predicted"/>
<dbReference type="EMBL" id="LAZR01000697">
    <property type="protein sequence ID" value="KKN60412.1"/>
    <property type="molecule type" value="Genomic_DNA"/>
</dbReference>